<sequence>MFGQESHDLSLTVVPPADSDASAPILSGAGGGIFFWWQLGAVKYLQERHDLTRWQMRGASAGGLVACIAACNVDPEKAYEAAHRISEENKLFERPLGLAGVWGNLVRQWLNEVLPDNAAELCRGRLKVVVTRVPSFQLTYIDDFATKEELIDACMASAHIPFFLDWRATAKYRGDRYIDGSLTDFINSNNSHLIHCDGEALILDYFQDEELQYQRFDFVKLRNPEEIQGMIRAGYGYAARLDEAGVLFDLAVW</sequence>
<name>A0ABP1G0S6_9CHLO</name>
<evidence type="ECO:0000256" key="1">
    <source>
        <dbReference type="ARBA" id="ARBA00023098"/>
    </source>
</evidence>
<comment type="function">
    <text evidence="3">Lipolytic acyl hydrolase (LAH).</text>
</comment>
<accession>A0ABP1G0S6</accession>
<protein>
    <recommendedName>
        <fullName evidence="3">Patatin</fullName>
        <ecNumber evidence="3">3.1.1.-</ecNumber>
    </recommendedName>
</protein>
<evidence type="ECO:0000313" key="5">
    <source>
        <dbReference type="EMBL" id="CAL5223367.1"/>
    </source>
</evidence>
<organism evidence="5 6">
    <name type="scientific">Coccomyxa viridis</name>
    <dbReference type="NCBI Taxonomy" id="1274662"/>
    <lineage>
        <taxon>Eukaryota</taxon>
        <taxon>Viridiplantae</taxon>
        <taxon>Chlorophyta</taxon>
        <taxon>core chlorophytes</taxon>
        <taxon>Trebouxiophyceae</taxon>
        <taxon>Trebouxiophyceae incertae sedis</taxon>
        <taxon>Coccomyxaceae</taxon>
        <taxon>Coccomyxa</taxon>
    </lineage>
</organism>
<dbReference type="PANTHER" id="PTHR12406:SF45">
    <property type="entry name" value="PATATIN"/>
    <property type="match status" value="1"/>
</dbReference>
<comment type="caution">
    <text evidence="5">The sequence shown here is derived from an EMBL/GenBank/DDBJ whole genome shotgun (WGS) entry which is preliminary data.</text>
</comment>
<dbReference type="EMBL" id="CAXHTA020000008">
    <property type="protein sequence ID" value="CAL5223367.1"/>
    <property type="molecule type" value="Genomic_DNA"/>
</dbReference>
<evidence type="ECO:0000256" key="2">
    <source>
        <dbReference type="PROSITE-ProRule" id="PRU01161"/>
    </source>
</evidence>
<keyword evidence="6" id="KW-1185">Reference proteome</keyword>
<feature type="active site" description="Nucleophile" evidence="2">
    <location>
        <position position="60"/>
    </location>
</feature>
<proteinExistence type="inferred from homology"/>
<gene>
    <name evidence="5" type="primary">g5872</name>
    <name evidence="5" type="ORF">VP750_LOCUS5026</name>
</gene>
<comment type="caution">
    <text evidence="2">Lacks conserved residue(s) required for the propagation of feature annotation.</text>
</comment>
<keyword evidence="1 2" id="KW-0443">Lipid metabolism</keyword>
<dbReference type="SUPFAM" id="SSF52151">
    <property type="entry name" value="FabD/lysophospholipase-like"/>
    <property type="match status" value="1"/>
</dbReference>
<dbReference type="PANTHER" id="PTHR12406">
    <property type="entry name" value="CALCIUM-INDEPENDENT PHOSPHOLIPASE A2 IPLA2 -RELATED"/>
    <property type="match status" value="1"/>
</dbReference>
<feature type="active site" description="Proton acceptor" evidence="2">
    <location>
        <position position="179"/>
    </location>
</feature>
<evidence type="ECO:0000256" key="3">
    <source>
        <dbReference type="RuleBase" id="RU361262"/>
    </source>
</evidence>
<dbReference type="InterPro" id="IPR033562">
    <property type="entry name" value="PLPL"/>
</dbReference>
<evidence type="ECO:0000313" key="6">
    <source>
        <dbReference type="Proteomes" id="UP001497392"/>
    </source>
</evidence>
<dbReference type="InterPro" id="IPR016035">
    <property type="entry name" value="Acyl_Trfase/lysoPLipase"/>
</dbReference>
<evidence type="ECO:0000259" key="4">
    <source>
        <dbReference type="PROSITE" id="PS51635"/>
    </source>
</evidence>
<dbReference type="Pfam" id="PF01734">
    <property type="entry name" value="Patatin"/>
    <property type="match status" value="1"/>
</dbReference>
<comment type="domain">
    <text evidence="3">The nitrogen atoms of the two glycine residues in the GGXR motif define the oxyanion hole, and stabilize the oxyanion that forms during the nucleophilic attack by the catalytic serine during substrate cleavage.</text>
</comment>
<dbReference type="EC" id="3.1.1.-" evidence="3"/>
<feature type="short sequence motif" description="GXSXG" evidence="2">
    <location>
        <begin position="58"/>
        <end position="62"/>
    </location>
</feature>
<keyword evidence="2 3" id="KW-0378">Hydrolase</keyword>
<dbReference type="InterPro" id="IPR002641">
    <property type="entry name" value="PNPLA_dom"/>
</dbReference>
<dbReference type="Gene3D" id="3.40.1090.10">
    <property type="entry name" value="Cytosolic phospholipase A2 catalytic domain"/>
    <property type="match status" value="2"/>
</dbReference>
<keyword evidence="2 3" id="KW-0442">Lipid degradation</keyword>
<dbReference type="PROSITE" id="PS51635">
    <property type="entry name" value="PNPLA"/>
    <property type="match status" value="1"/>
</dbReference>
<feature type="domain" description="PNPLA" evidence="4">
    <location>
        <begin position="26"/>
        <end position="192"/>
    </location>
</feature>
<reference evidence="5 6" key="1">
    <citation type="submission" date="2024-06" db="EMBL/GenBank/DDBJ databases">
        <authorList>
            <person name="Kraege A."/>
            <person name="Thomma B."/>
        </authorList>
    </citation>
    <scope>NUCLEOTIDE SEQUENCE [LARGE SCALE GENOMIC DNA]</scope>
</reference>
<comment type="similarity">
    <text evidence="3">Belongs to the patatin family.</text>
</comment>
<dbReference type="Proteomes" id="UP001497392">
    <property type="component" value="Unassembled WGS sequence"/>
</dbReference>